<organism evidence="1 2">
    <name type="scientific">Mortierella hygrophila</name>
    <dbReference type="NCBI Taxonomy" id="979708"/>
    <lineage>
        <taxon>Eukaryota</taxon>
        <taxon>Fungi</taxon>
        <taxon>Fungi incertae sedis</taxon>
        <taxon>Mucoromycota</taxon>
        <taxon>Mortierellomycotina</taxon>
        <taxon>Mortierellomycetes</taxon>
        <taxon>Mortierellales</taxon>
        <taxon>Mortierellaceae</taxon>
        <taxon>Mortierella</taxon>
    </lineage>
</organism>
<evidence type="ECO:0000313" key="1">
    <source>
        <dbReference type="EMBL" id="KAF9543178.1"/>
    </source>
</evidence>
<gene>
    <name evidence="1" type="ORF">EC957_001240</name>
</gene>
<dbReference type="Proteomes" id="UP000723463">
    <property type="component" value="Unassembled WGS sequence"/>
</dbReference>
<reference evidence="1" key="1">
    <citation type="journal article" date="2020" name="Fungal Divers.">
        <title>Resolving the Mortierellaceae phylogeny through synthesis of multi-gene phylogenetics and phylogenomics.</title>
        <authorList>
            <person name="Vandepol N."/>
            <person name="Liber J."/>
            <person name="Desiro A."/>
            <person name="Na H."/>
            <person name="Kennedy M."/>
            <person name="Barry K."/>
            <person name="Grigoriev I.V."/>
            <person name="Miller A.N."/>
            <person name="O'Donnell K."/>
            <person name="Stajich J.E."/>
            <person name="Bonito G."/>
        </authorList>
    </citation>
    <scope>NUCLEOTIDE SEQUENCE</scope>
    <source>
        <strain evidence="1">NRRL 2591</strain>
    </source>
</reference>
<accession>A0A9P6K2G8</accession>
<dbReference type="EMBL" id="JAAAXW010000120">
    <property type="protein sequence ID" value="KAF9543178.1"/>
    <property type="molecule type" value="Genomic_DNA"/>
</dbReference>
<name>A0A9P6K2G8_9FUNG</name>
<keyword evidence="2" id="KW-1185">Reference proteome</keyword>
<comment type="caution">
    <text evidence="1">The sequence shown here is derived from an EMBL/GenBank/DDBJ whole genome shotgun (WGS) entry which is preliminary data.</text>
</comment>
<protein>
    <submittedName>
        <fullName evidence="1">Uncharacterized protein</fullName>
    </submittedName>
</protein>
<dbReference type="AlphaFoldDB" id="A0A9P6K2G8"/>
<proteinExistence type="predicted"/>
<evidence type="ECO:0000313" key="2">
    <source>
        <dbReference type="Proteomes" id="UP000723463"/>
    </source>
</evidence>
<sequence length="177" mass="20642">MAKRIQDMVDNSTAEKMDGKVSIVYERLGDLQWLPGKGDGEFLRRIKHWRLVIQLGFDAFTLEFLENSIVSHQGVLIVGTYDQVESRNATAYLVGDLKGLSTEVLYKWIQEESEIWKDYNLRKKNCQHFVQKFLADFETYLSRTDHLEAVQQNQDQRRKQWLSLKGGKRMRARLGGS</sequence>